<feature type="repeat" description="WD" evidence="3">
    <location>
        <begin position="1094"/>
        <end position="1121"/>
    </location>
</feature>
<dbReference type="Pfam" id="PF00400">
    <property type="entry name" value="WD40"/>
    <property type="match status" value="14"/>
</dbReference>
<keyword evidence="7" id="KW-1185">Reference proteome</keyword>
<feature type="repeat" description="WD" evidence="3">
    <location>
        <begin position="1171"/>
        <end position="1212"/>
    </location>
</feature>
<dbReference type="SMART" id="SM00320">
    <property type="entry name" value="WD40"/>
    <property type="match status" value="14"/>
</dbReference>
<dbReference type="SUPFAM" id="SSF52540">
    <property type="entry name" value="P-loop containing nucleoside triphosphate hydrolases"/>
    <property type="match status" value="1"/>
</dbReference>
<dbReference type="InterPro" id="IPR036322">
    <property type="entry name" value="WD40_repeat_dom_sf"/>
</dbReference>
<dbReference type="PRINTS" id="PR00320">
    <property type="entry name" value="GPROTEINBRPT"/>
</dbReference>
<feature type="repeat" description="WD" evidence="3">
    <location>
        <begin position="1005"/>
        <end position="1039"/>
    </location>
</feature>
<dbReference type="Pfam" id="PF20703">
    <property type="entry name" value="nSTAND1"/>
    <property type="match status" value="1"/>
</dbReference>
<dbReference type="PROSITE" id="PS00678">
    <property type="entry name" value="WD_REPEATS_1"/>
    <property type="match status" value="11"/>
</dbReference>
<comment type="caution">
    <text evidence="6">The sequence shown here is derived from an EMBL/GenBank/DDBJ whole genome shotgun (WGS) entry which is preliminary data.</text>
</comment>
<dbReference type="EMBL" id="RSCL01000022">
    <property type="protein sequence ID" value="RUT00841.1"/>
    <property type="molecule type" value="Genomic_DNA"/>
</dbReference>
<accession>A0A3S1CG60</accession>
<evidence type="ECO:0000313" key="7">
    <source>
        <dbReference type="Proteomes" id="UP000271624"/>
    </source>
</evidence>
<dbReference type="SUPFAM" id="SSF50978">
    <property type="entry name" value="WD40 repeat-like"/>
    <property type="match status" value="2"/>
</dbReference>
<feature type="repeat" description="WD" evidence="3">
    <location>
        <begin position="963"/>
        <end position="997"/>
    </location>
</feature>
<dbReference type="InterPro" id="IPR015943">
    <property type="entry name" value="WD40/YVTN_repeat-like_dom_sf"/>
</dbReference>
<dbReference type="InterPro" id="IPR001680">
    <property type="entry name" value="WD40_rpt"/>
</dbReference>
<dbReference type="InterPro" id="IPR024983">
    <property type="entry name" value="CHAT_dom"/>
</dbReference>
<dbReference type="CDD" id="cd00200">
    <property type="entry name" value="WD40"/>
    <property type="match status" value="2"/>
</dbReference>
<gene>
    <name evidence="6" type="ORF">DSM106972_072500</name>
</gene>
<keyword evidence="2" id="KW-0677">Repeat</keyword>
<feature type="repeat" description="WD" evidence="3">
    <location>
        <begin position="1212"/>
        <end position="1246"/>
    </location>
</feature>
<feature type="domain" description="Novel STAND NTPase 1" evidence="5">
    <location>
        <begin position="373"/>
        <end position="776"/>
    </location>
</feature>
<feature type="domain" description="CHAT" evidence="4">
    <location>
        <begin position="153"/>
        <end position="346"/>
    </location>
</feature>
<keyword evidence="1 3" id="KW-0853">WD repeat</keyword>
<feature type="repeat" description="WD" evidence="3">
    <location>
        <begin position="1464"/>
        <end position="1496"/>
    </location>
</feature>
<dbReference type="SUPFAM" id="SSF50960">
    <property type="entry name" value="TolB, C-terminal domain"/>
    <property type="match status" value="1"/>
</dbReference>
<organism evidence="6 7">
    <name type="scientific">Dulcicalothrix desertica PCC 7102</name>
    <dbReference type="NCBI Taxonomy" id="232991"/>
    <lineage>
        <taxon>Bacteria</taxon>
        <taxon>Bacillati</taxon>
        <taxon>Cyanobacteriota</taxon>
        <taxon>Cyanophyceae</taxon>
        <taxon>Nostocales</taxon>
        <taxon>Calotrichaceae</taxon>
        <taxon>Dulcicalothrix</taxon>
    </lineage>
</organism>
<dbReference type="InterPro" id="IPR027417">
    <property type="entry name" value="P-loop_NTPase"/>
</dbReference>
<dbReference type="Proteomes" id="UP000271624">
    <property type="component" value="Unassembled WGS sequence"/>
</dbReference>
<dbReference type="Gene3D" id="3.40.50.300">
    <property type="entry name" value="P-loop containing nucleotide triphosphate hydrolases"/>
    <property type="match status" value="1"/>
</dbReference>
<feature type="repeat" description="WD" evidence="3">
    <location>
        <begin position="1129"/>
        <end position="1163"/>
    </location>
</feature>
<reference evidence="6" key="2">
    <citation type="journal article" date="2019" name="Genome Biol. Evol.">
        <title>Day and night: Metabolic profiles and evolutionary relationships of six axenic non-marine cyanobacteria.</title>
        <authorList>
            <person name="Will S.E."/>
            <person name="Henke P."/>
            <person name="Boedeker C."/>
            <person name="Huang S."/>
            <person name="Brinkmann H."/>
            <person name="Rohde M."/>
            <person name="Jarek M."/>
            <person name="Friedl T."/>
            <person name="Seufert S."/>
            <person name="Schumacher M."/>
            <person name="Overmann J."/>
            <person name="Neumann-Schaal M."/>
            <person name="Petersen J."/>
        </authorList>
    </citation>
    <scope>NUCLEOTIDE SEQUENCE [LARGE SCALE GENOMIC DNA]</scope>
    <source>
        <strain evidence="6">PCC 7102</strain>
    </source>
</reference>
<feature type="repeat" description="WD" evidence="3">
    <location>
        <begin position="1254"/>
        <end position="1288"/>
    </location>
</feature>
<dbReference type="InterPro" id="IPR049052">
    <property type="entry name" value="nSTAND1"/>
</dbReference>
<dbReference type="PROSITE" id="PS50082">
    <property type="entry name" value="WD_REPEATS_2"/>
    <property type="match status" value="14"/>
</dbReference>
<dbReference type="PROSITE" id="PS50294">
    <property type="entry name" value="WD_REPEATS_REGION"/>
    <property type="match status" value="13"/>
</dbReference>
<dbReference type="Pfam" id="PF12770">
    <property type="entry name" value="CHAT"/>
    <property type="match status" value="1"/>
</dbReference>
<feature type="repeat" description="WD" evidence="3">
    <location>
        <begin position="1338"/>
        <end position="1372"/>
    </location>
</feature>
<evidence type="ECO:0000256" key="1">
    <source>
        <dbReference type="ARBA" id="ARBA00022574"/>
    </source>
</evidence>
<dbReference type="GO" id="GO:0000480">
    <property type="term" value="P:endonucleolytic cleavage in 5'-ETS of tricistronic rRNA transcript (SSU-rRNA, 5.8S rRNA, LSU-rRNA)"/>
    <property type="evidence" value="ECO:0007669"/>
    <property type="project" value="TreeGrafter"/>
</dbReference>
<dbReference type="GO" id="GO:0034511">
    <property type="term" value="F:U3 snoRNA binding"/>
    <property type="evidence" value="ECO:0007669"/>
    <property type="project" value="TreeGrafter"/>
</dbReference>
<evidence type="ECO:0000313" key="6">
    <source>
        <dbReference type="EMBL" id="RUT00841.1"/>
    </source>
</evidence>
<dbReference type="Gene3D" id="2.130.10.10">
    <property type="entry name" value="YVTN repeat-like/Quinoprotein amine dehydrogenase"/>
    <property type="match status" value="5"/>
</dbReference>
<protein>
    <submittedName>
        <fullName evidence="6">Uncharacterized protein</fullName>
    </submittedName>
</protein>
<dbReference type="PANTHER" id="PTHR19854">
    <property type="entry name" value="TRANSDUCIN BETA-LIKE 3"/>
    <property type="match status" value="1"/>
</dbReference>
<feature type="repeat" description="WD" evidence="3">
    <location>
        <begin position="1047"/>
        <end position="1080"/>
    </location>
</feature>
<evidence type="ECO:0000256" key="2">
    <source>
        <dbReference type="ARBA" id="ARBA00022737"/>
    </source>
</evidence>
<evidence type="ECO:0000259" key="4">
    <source>
        <dbReference type="Pfam" id="PF12770"/>
    </source>
</evidence>
<reference evidence="6" key="1">
    <citation type="submission" date="2018-12" db="EMBL/GenBank/DDBJ databases">
        <authorList>
            <person name="Will S."/>
            <person name="Neumann-Schaal M."/>
            <person name="Henke P."/>
        </authorList>
    </citation>
    <scope>NUCLEOTIDE SEQUENCE</scope>
    <source>
        <strain evidence="6">PCC 7102</strain>
    </source>
</reference>
<sequence length="1559" mass="173107">MRPMTKLVVLKLDGDLQQGVRVTLSIAFEGVSPHKEVTGNLPAVTELQTKIDQWRSHYRSLGSDNRAIKAKKVTYDGSITAKYEDCKNSATELQKRLNNWLKKESFRSIRESWLKELQENEIVRVLIRTSSPQLRQIPWHLWDLVEEYPNAELALSATDYQKTITTKTPSIRDEVKILAILGNSTGIDVETDRRLLNSLPDASVTFLVQPQRHEINDQLWEKPWDILFFAGHSQTVGDKGRIYINENKESLTTDDLKYGLKKAKSNGLAVAIFNSCDGLGLASSLETLHIPQIIVMREQVPDEVAQIFLKHFLEDFAIGGKSLYQAAKEARLKLHGLEDKYPCASWLPVICQNTDVTPPNWLDLGRRPTDIIPYRGLFAFRSEDAQFFFGRETFTDLLVDAVQNQPLVAVIGSSGSGKSSVVFAGLVRRLIDAGNWHIVDFRPGSRPLFNLATALIDQQETYYQKDSQVSKQLFSRTERLREMRNLASDLGQYENGLRDVVDDIKKQNQFQHFLLIADQFEELYTMTTDAQERQTFLDRLLEAIYHCRNFTFVITLRADFLGQALSYRPFADALQYADLKLSPMTDEELQAAVEKPASLLGVTIEQGLVERILSTISVEPGNLPLLEFALTQLWAKQVSAQLNHAAYNQIGGVEAALACYADSAYNQLNFEEKERAQRIFTQLVHPGEGASDTRRVATRAEVGEENWDLVTRLADARLVVTGRDEKTGLDTVEVVHEALISSWSQLHQWMQQDRDFRHWQEQLRVAMRTWESSGFDEGALLRGKPLADAEYWERQRFLELSALERSFIGLSVELRAQQIKKQKHRRQLTISSLAGGLVLALMLASVAGWQWHKSVEQTAIAKAASVENLLQTNPLAALVQAIDAVGSSQSLFSRVPPREVQSSLLWAVQIAQFGTIERNILISNKGYVLSVRISPDGNYIANSNADGTLQLWDFKGNPIGQPLKGHSKSVFALAFSKDGKYIVSGSEDKTLRLWDISGKPIGKPFKGHQETIRSVAFSPDGKHIVSGAWDRTLRLWDMSGNPIGKPFKAQETNIYSVAFSPSGQYIVSGASSVIRLWDIQGNRVGKPFKVGSNVFSVAFSPDGKYIVSGSDDQAVRLWDMSGNPIGQPFRGHQGEVRSVTFSTDGKYIISGATDNTVRVWDLSGNPIGQPLRGHQASVTSVTISRDQKTIISGSEDQTIRLWDTEKSSIGKAIGHENSVMSVAFSPSGRYIVSACLDGKVRLWDLNGNLIGKPLLGHSMGVLKAVFSPDGQYIASSSQDSTIRLWDIKGNQIGQPFKGHLGSVQAIAFSPNGKYIVSGGEDKTLRLWDIKGNTIGKPLLGHEKSVTSVTFSSDGKYIISGSDDATIRLWNLKGEPIGKPFRGHKASVSSIAISLDGKYIISGSWDKTLRLWDFKGNQIGQPFTGHGNHIFSVAFSPDGQYIASSSEDQTLRLWDINGNPIGTPLKGHEGGIWSVAISPDGHTIASGAWDTKMRLWQGGTWQTLLQLGCNRLRGHSVFVQPQTQIASAAAQTCQKYVWGKLSLNISDIGVNVLGDLKGVS</sequence>
<proteinExistence type="predicted"/>
<feature type="repeat" description="WD" evidence="3">
    <location>
        <begin position="1422"/>
        <end position="1456"/>
    </location>
</feature>
<evidence type="ECO:0000256" key="3">
    <source>
        <dbReference type="PROSITE-ProRule" id="PRU00221"/>
    </source>
</evidence>
<dbReference type="InterPro" id="IPR020472">
    <property type="entry name" value="WD40_PAC1"/>
</dbReference>
<feature type="repeat" description="WD" evidence="3">
    <location>
        <begin position="1296"/>
        <end position="1330"/>
    </location>
</feature>
<evidence type="ECO:0000259" key="5">
    <source>
        <dbReference type="Pfam" id="PF20703"/>
    </source>
</evidence>
<dbReference type="GO" id="GO:0000472">
    <property type="term" value="P:endonucleolytic cleavage to generate mature 5'-end of SSU-rRNA from (SSU-rRNA, 5.8S rRNA, LSU-rRNA)"/>
    <property type="evidence" value="ECO:0007669"/>
    <property type="project" value="TreeGrafter"/>
</dbReference>
<dbReference type="PANTHER" id="PTHR19854:SF15">
    <property type="entry name" value="TRANSDUCIN BETA-LIKE PROTEIN 3"/>
    <property type="match status" value="1"/>
</dbReference>
<feature type="repeat" description="WD" evidence="3">
    <location>
        <begin position="1380"/>
        <end position="1414"/>
    </location>
</feature>
<name>A0A3S1CG60_9CYAN</name>
<dbReference type="InterPro" id="IPR019775">
    <property type="entry name" value="WD40_repeat_CS"/>
</dbReference>
<feature type="repeat" description="WD" evidence="3">
    <location>
        <begin position="921"/>
        <end position="955"/>
    </location>
</feature>